<reference evidence="2" key="1">
    <citation type="submission" date="2023-04" db="EMBL/GenBank/DDBJ databases">
        <title>Black Yeasts Isolated from many extreme environments.</title>
        <authorList>
            <person name="Coleine C."/>
            <person name="Stajich J.E."/>
            <person name="Selbmann L."/>
        </authorList>
    </citation>
    <scope>NUCLEOTIDE SEQUENCE</scope>
    <source>
        <strain evidence="2">CCFEE 5312</strain>
    </source>
</reference>
<dbReference type="EMBL" id="JAWDJX010000007">
    <property type="protein sequence ID" value="KAK3056098.1"/>
    <property type="molecule type" value="Genomic_DNA"/>
</dbReference>
<evidence type="ECO:0000313" key="3">
    <source>
        <dbReference type="Proteomes" id="UP001271007"/>
    </source>
</evidence>
<comment type="caution">
    <text evidence="2">The sequence shown here is derived from an EMBL/GenBank/DDBJ whole genome shotgun (WGS) entry which is preliminary data.</text>
</comment>
<feature type="region of interest" description="Disordered" evidence="1">
    <location>
        <begin position="440"/>
        <end position="481"/>
    </location>
</feature>
<gene>
    <name evidence="2" type="ORF">LTR09_003334</name>
</gene>
<dbReference type="Pfam" id="PF08728">
    <property type="entry name" value="CRT10"/>
    <property type="match status" value="1"/>
</dbReference>
<proteinExistence type="predicted"/>
<sequence length="683" mass="76219">MAKVSVTGAQNAFDRFGPIRRDEAPDISPWRCNLTALSQAHNLYFVAYSKDIYVYVPQFPGQHLLAKPVLTFTSQPSSPGLKGHIDQRRPHSINNLIVQNLGTEEVIAVVRDDGDVDAFLVRHIVHAIDRRAEPDSTIGVAGDDIRPFFQSNVEISAWGLAIHTEARILAVSSNAHEVRVFKFGLLRADEDVAISGEDEELSDSEDEVRERKTDVTLHVLNGEANIPHIAFCNTGNDPEARWLLTTDISGVCRVMDLDALQAVQAFRFGRSFAAQYTGGFDHLNAGWAIMFLDRRSFQPEESIHTALGLQEDHTLAGYKRSDAIWDLSKTIQHLPESYEPFVERRTKKQNLDSRLDTGSSEQQTTEVSVELDTNDPTSSDVNDDSDSDGGVPVDIEIELPEADQDGSQDMDSEVSEHYHEPTSIEDITQEQLDYEDNQSLSPISLNYDDHLDPPSPILVDDAEDPDDEGTEDTISPNSLYNGTSIHSYAPRFTSQQTPLCDGLPCPILHASVRNIYLLQPPAHLKPNSEDNSFALTPPLLGFANPLRQSIQRDFEFLRLFDRLNMHAYIPELGIVVLASQKGRAIVLALTKFVSTKSSASRSSERSVYCMRVTAILPFSSQEEKWRPFVPLHGLAVAPVQGRGREEGRWRLMMLYQDHSILSYELRRERYEGGQGGGVESVVV</sequence>
<evidence type="ECO:0000313" key="2">
    <source>
        <dbReference type="EMBL" id="KAK3056098.1"/>
    </source>
</evidence>
<feature type="compositionally biased region" description="Polar residues" evidence="1">
    <location>
        <begin position="472"/>
        <end position="481"/>
    </location>
</feature>
<feature type="compositionally biased region" description="Polar residues" evidence="1">
    <location>
        <begin position="356"/>
        <end position="367"/>
    </location>
</feature>
<feature type="compositionally biased region" description="Acidic residues" evidence="1">
    <location>
        <begin position="395"/>
        <end position="413"/>
    </location>
</feature>
<dbReference type="AlphaFoldDB" id="A0AAJ0LUI8"/>
<evidence type="ECO:0000256" key="1">
    <source>
        <dbReference type="SAM" id="MobiDB-lite"/>
    </source>
</evidence>
<dbReference type="Proteomes" id="UP001271007">
    <property type="component" value="Unassembled WGS sequence"/>
</dbReference>
<name>A0AAJ0LUI8_9PEZI</name>
<feature type="region of interest" description="Disordered" evidence="1">
    <location>
        <begin position="350"/>
        <end position="421"/>
    </location>
</feature>
<organism evidence="2 3">
    <name type="scientific">Extremus antarcticus</name>
    <dbReference type="NCBI Taxonomy" id="702011"/>
    <lineage>
        <taxon>Eukaryota</taxon>
        <taxon>Fungi</taxon>
        <taxon>Dikarya</taxon>
        <taxon>Ascomycota</taxon>
        <taxon>Pezizomycotina</taxon>
        <taxon>Dothideomycetes</taxon>
        <taxon>Dothideomycetidae</taxon>
        <taxon>Mycosphaerellales</taxon>
        <taxon>Extremaceae</taxon>
        <taxon>Extremus</taxon>
    </lineage>
</organism>
<accession>A0AAJ0LUI8</accession>
<keyword evidence="3" id="KW-1185">Reference proteome</keyword>
<feature type="compositionally biased region" description="Acidic residues" evidence="1">
    <location>
        <begin position="460"/>
        <end position="471"/>
    </location>
</feature>
<dbReference type="InterPro" id="IPR014839">
    <property type="entry name" value="Crt10"/>
</dbReference>
<protein>
    <submittedName>
        <fullName evidence="2">Uncharacterized protein</fullName>
    </submittedName>
</protein>